<feature type="transmembrane region" description="Helical" evidence="2">
    <location>
        <begin position="182"/>
        <end position="201"/>
    </location>
</feature>
<dbReference type="NCBIfam" id="TIGR00790">
    <property type="entry name" value="fnt"/>
    <property type="match status" value="1"/>
</dbReference>
<dbReference type="PANTHER" id="PTHR30520">
    <property type="entry name" value="FORMATE TRANSPORTER-RELATED"/>
    <property type="match status" value="1"/>
</dbReference>
<gene>
    <name evidence="3" type="ORF">KQI89_01610</name>
</gene>
<dbReference type="InterPro" id="IPR000292">
    <property type="entry name" value="For/NO2_transpt"/>
</dbReference>
<feature type="transmembrane region" description="Helical" evidence="2">
    <location>
        <begin position="254"/>
        <end position="272"/>
    </location>
</feature>
<feature type="transmembrane region" description="Helical" evidence="2">
    <location>
        <begin position="67"/>
        <end position="95"/>
    </location>
</feature>
<evidence type="ECO:0000256" key="2">
    <source>
        <dbReference type="SAM" id="Phobius"/>
    </source>
</evidence>
<organism evidence="3 4">
    <name type="scientific">Clostridium simiarum</name>
    <dbReference type="NCBI Taxonomy" id="2841506"/>
    <lineage>
        <taxon>Bacteria</taxon>
        <taxon>Bacillati</taxon>
        <taxon>Bacillota</taxon>
        <taxon>Clostridia</taxon>
        <taxon>Eubacteriales</taxon>
        <taxon>Clostridiaceae</taxon>
        <taxon>Clostridium</taxon>
    </lineage>
</organism>
<comment type="caution">
    <text evidence="3">The sequence shown here is derived from an EMBL/GenBank/DDBJ whole genome shotgun (WGS) entry which is preliminary data.</text>
</comment>
<evidence type="ECO:0000313" key="3">
    <source>
        <dbReference type="EMBL" id="MBU5590451.1"/>
    </source>
</evidence>
<accession>A0ABS6EW64</accession>
<dbReference type="InterPro" id="IPR024002">
    <property type="entry name" value="For/NO2_transpt_CS"/>
</dbReference>
<proteinExistence type="inferred from homology"/>
<keyword evidence="4" id="KW-1185">Reference proteome</keyword>
<sequence>MEKKMLRPAEIAEEILTSYEAKANYSKAKSLTLGILAGAFIALGGFASAVASHSISNYSLSKLVSGLVFPVGLILVILAGADLFTGNVLLTVPLLHKKINFKQVLKNWIIVYFGNLLGAIIISLLLFYSGALDANEGKLGAYVIKVAYTKSNISYMKALFSGILCNILVCLAVWTSFAAKDVIGKIFAILFPIMAFVISGFEHSVANMYYFSIGLLAKTNSNYISTLNITEDKLQSLNIQGVIKNLIPVTLGNILGGFLFVGGALYLAFIYINNNKKDQIKSIPFKKNA</sequence>
<comment type="similarity">
    <text evidence="1">Belongs to the FNT transporter (TC 1.A.16) family.</text>
</comment>
<name>A0ABS6EW64_9CLOT</name>
<feature type="transmembrane region" description="Helical" evidence="2">
    <location>
        <begin position="107"/>
        <end position="128"/>
    </location>
</feature>
<keyword evidence="2" id="KW-0812">Transmembrane</keyword>
<keyword evidence="2" id="KW-1133">Transmembrane helix</keyword>
<reference evidence="3 4" key="1">
    <citation type="submission" date="2021-06" db="EMBL/GenBank/DDBJ databases">
        <authorList>
            <person name="Sun Q."/>
            <person name="Li D."/>
        </authorList>
    </citation>
    <scope>NUCLEOTIDE SEQUENCE [LARGE SCALE GENOMIC DNA]</scope>
    <source>
        <strain evidence="3 4">MSJ-4</strain>
    </source>
</reference>
<protein>
    <submittedName>
        <fullName evidence="3">Formate/nitrite transporter family protein</fullName>
    </submittedName>
</protein>
<dbReference type="PROSITE" id="PS01005">
    <property type="entry name" value="FORMATE_NITRITE_TP_1"/>
    <property type="match status" value="1"/>
</dbReference>
<dbReference type="EMBL" id="JAHLQL010000001">
    <property type="protein sequence ID" value="MBU5590451.1"/>
    <property type="molecule type" value="Genomic_DNA"/>
</dbReference>
<dbReference type="RefSeq" id="WP_216455650.1">
    <property type="nucleotide sequence ID" value="NZ_JAHLQL010000001.1"/>
</dbReference>
<dbReference type="PROSITE" id="PS01006">
    <property type="entry name" value="FORMATE_NITRITE_TP_2"/>
    <property type="match status" value="1"/>
</dbReference>
<dbReference type="Proteomes" id="UP000736583">
    <property type="component" value="Unassembled WGS sequence"/>
</dbReference>
<feature type="transmembrane region" description="Helical" evidence="2">
    <location>
        <begin position="155"/>
        <end position="175"/>
    </location>
</feature>
<evidence type="ECO:0000256" key="1">
    <source>
        <dbReference type="ARBA" id="ARBA00049660"/>
    </source>
</evidence>
<keyword evidence="2" id="KW-0472">Membrane</keyword>
<dbReference type="Pfam" id="PF01226">
    <property type="entry name" value="Form_Nir_trans"/>
    <property type="match status" value="1"/>
</dbReference>
<evidence type="ECO:0000313" key="4">
    <source>
        <dbReference type="Proteomes" id="UP000736583"/>
    </source>
</evidence>
<dbReference type="PANTHER" id="PTHR30520:SF6">
    <property type="entry name" value="FORMATE_NITRATE FAMILY TRANSPORTER (EUROFUNG)"/>
    <property type="match status" value="1"/>
</dbReference>
<feature type="transmembrane region" description="Helical" evidence="2">
    <location>
        <begin position="31"/>
        <end position="55"/>
    </location>
</feature>